<dbReference type="Pfam" id="PF00954">
    <property type="entry name" value="S_locus_glycop"/>
    <property type="match status" value="1"/>
</dbReference>
<protein>
    <submittedName>
        <fullName evidence="5">S-locus glycoprotein</fullName>
    </submittedName>
</protein>
<keyword evidence="2" id="KW-1015">Disulfide bond</keyword>
<dbReference type="OrthoDB" id="1152457at2759"/>
<dbReference type="PANTHER" id="PTHR32444:SF128">
    <property type="entry name" value="CURCULIN-LIKE (MANNOSE-BINDING) LECTIN FAMILY PROTEIN"/>
    <property type="match status" value="1"/>
</dbReference>
<dbReference type="PANTHER" id="PTHR32444">
    <property type="entry name" value="BULB-TYPE LECTIN DOMAIN-CONTAINING PROTEIN"/>
    <property type="match status" value="1"/>
</dbReference>
<accession>A0A2P5CC51</accession>
<dbReference type="GO" id="GO:0048544">
    <property type="term" value="P:recognition of pollen"/>
    <property type="evidence" value="ECO:0007669"/>
    <property type="project" value="InterPro"/>
</dbReference>
<proteinExistence type="predicted"/>
<dbReference type="InterPro" id="IPR036426">
    <property type="entry name" value="Bulb-type_lectin_dom_sf"/>
</dbReference>
<keyword evidence="6" id="KW-1185">Reference proteome</keyword>
<gene>
    <name evidence="5" type="ORF">PanWU01x14_165290</name>
</gene>
<dbReference type="EMBL" id="JXTB01000147">
    <property type="protein sequence ID" value="PON58639.1"/>
    <property type="molecule type" value="Genomic_DNA"/>
</dbReference>
<evidence type="ECO:0000313" key="6">
    <source>
        <dbReference type="Proteomes" id="UP000237105"/>
    </source>
</evidence>
<feature type="domain" description="Bulb-type lectin" evidence="4">
    <location>
        <begin position="47"/>
        <end position="175"/>
    </location>
</feature>
<dbReference type="Pfam" id="PF01453">
    <property type="entry name" value="B_lectin"/>
    <property type="match status" value="1"/>
</dbReference>
<dbReference type="InterPro" id="IPR000858">
    <property type="entry name" value="S_locus_glycoprot_dom"/>
</dbReference>
<dbReference type="PROSITE" id="PS50927">
    <property type="entry name" value="BULB_LECTIN"/>
    <property type="match status" value="1"/>
</dbReference>
<dbReference type="Proteomes" id="UP000237105">
    <property type="component" value="Unassembled WGS sequence"/>
</dbReference>
<keyword evidence="1" id="KW-0732">Signal</keyword>
<sequence>MIKVNKQRKLSFSFMAKLRGFISIFLSCVVCIQFSSLSGYAELLFSFNQGQEIRDLDDSDHLLSADGFFKLGFFHPGSSSPLGQSSNTYLGIWYGKLPNNPEAVWVANPNDPIIDSSGIFTLDFDGKLKITHKGDQPIVLNPNQQVSGNVTASLLNFGNFELRELTANGSPGRVLWQSFDYPTNTLLPGMKLGMNLKTGQNWTLSSWLSGQVPSPGAFRLGVDPGGVNQLVVWRREEVYWTSGEWRNGSFQNAPDLTRRADLFEFSFVSNEEEKYFSYSVKSNSTHSRWELNAWGQILQFILATDGDSWENATIASPCSLNVNYPEAVCIDQKPSKCRNSSEIFVPIRGFFRQINSINPDYSANLSLGDCHAACWNNCSCVAYESVHNNGTGCLFLSKASDFVPNENFGYSYVLTSGTTIGK</sequence>
<name>A0A2P5CC51_PARAD</name>
<evidence type="ECO:0000256" key="2">
    <source>
        <dbReference type="ARBA" id="ARBA00023157"/>
    </source>
</evidence>
<keyword evidence="3" id="KW-0325">Glycoprotein</keyword>
<organism evidence="5 6">
    <name type="scientific">Parasponia andersonii</name>
    <name type="common">Sponia andersonii</name>
    <dbReference type="NCBI Taxonomy" id="3476"/>
    <lineage>
        <taxon>Eukaryota</taxon>
        <taxon>Viridiplantae</taxon>
        <taxon>Streptophyta</taxon>
        <taxon>Embryophyta</taxon>
        <taxon>Tracheophyta</taxon>
        <taxon>Spermatophyta</taxon>
        <taxon>Magnoliopsida</taxon>
        <taxon>eudicotyledons</taxon>
        <taxon>Gunneridae</taxon>
        <taxon>Pentapetalae</taxon>
        <taxon>rosids</taxon>
        <taxon>fabids</taxon>
        <taxon>Rosales</taxon>
        <taxon>Cannabaceae</taxon>
        <taxon>Parasponia</taxon>
    </lineage>
</organism>
<dbReference type="Gene3D" id="2.90.10.10">
    <property type="entry name" value="Bulb-type lectin domain"/>
    <property type="match status" value="1"/>
</dbReference>
<reference evidence="6" key="1">
    <citation type="submission" date="2016-06" db="EMBL/GenBank/DDBJ databases">
        <title>Parallel loss of symbiosis genes in relatives of nitrogen-fixing non-legume Parasponia.</title>
        <authorList>
            <person name="Van Velzen R."/>
            <person name="Holmer R."/>
            <person name="Bu F."/>
            <person name="Rutten L."/>
            <person name="Van Zeijl A."/>
            <person name="Liu W."/>
            <person name="Santuari L."/>
            <person name="Cao Q."/>
            <person name="Sharma T."/>
            <person name="Shen D."/>
            <person name="Roswanjaya Y."/>
            <person name="Wardhani T."/>
            <person name="Kalhor M.S."/>
            <person name="Jansen J."/>
            <person name="Van den Hoogen J."/>
            <person name="Gungor B."/>
            <person name="Hartog M."/>
            <person name="Hontelez J."/>
            <person name="Verver J."/>
            <person name="Yang W.-C."/>
            <person name="Schijlen E."/>
            <person name="Repin R."/>
            <person name="Schilthuizen M."/>
            <person name="Schranz E."/>
            <person name="Heidstra R."/>
            <person name="Miyata K."/>
            <person name="Fedorova E."/>
            <person name="Kohlen W."/>
            <person name="Bisseling T."/>
            <person name="Smit S."/>
            <person name="Geurts R."/>
        </authorList>
    </citation>
    <scope>NUCLEOTIDE SEQUENCE [LARGE SCALE GENOMIC DNA]</scope>
    <source>
        <strain evidence="6">cv. WU1-14</strain>
    </source>
</reference>
<evidence type="ECO:0000256" key="1">
    <source>
        <dbReference type="ARBA" id="ARBA00022729"/>
    </source>
</evidence>
<dbReference type="STRING" id="3476.A0A2P5CC51"/>
<evidence type="ECO:0000259" key="4">
    <source>
        <dbReference type="PROSITE" id="PS50927"/>
    </source>
</evidence>
<comment type="caution">
    <text evidence="5">The sequence shown here is derived from an EMBL/GenBank/DDBJ whole genome shotgun (WGS) entry which is preliminary data.</text>
</comment>
<dbReference type="InterPro" id="IPR001480">
    <property type="entry name" value="Bulb-type_lectin_dom"/>
</dbReference>
<dbReference type="AlphaFoldDB" id="A0A2P5CC51"/>
<dbReference type="SMART" id="SM00108">
    <property type="entry name" value="B_lectin"/>
    <property type="match status" value="1"/>
</dbReference>
<dbReference type="CDD" id="cd00028">
    <property type="entry name" value="B_lectin"/>
    <property type="match status" value="1"/>
</dbReference>
<dbReference type="SUPFAM" id="SSF51110">
    <property type="entry name" value="alpha-D-mannose-specific plant lectins"/>
    <property type="match status" value="1"/>
</dbReference>
<evidence type="ECO:0000256" key="3">
    <source>
        <dbReference type="ARBA" id="ARBA00023180"/>
    </source>
</evidence>
<evidence type="ECO:0000313" key="5">
    <source>
        <dbReference type="EMBL" id="PON58639.1"/>
    </source>
</evidence>